<dbReference type="Gene3D" id="3.40.50.300">
    <property type="entry name" value="P-loop containing nucleotide triphosphate hydrolases"/>
    <property type="match status" value="1"/>
</dbReference>
<feature type="domain" description="Terminase large subunit-like ATPase" evidence="2">
    <location>
        <begin position="95"/>
        <end position="262"/>
    </location>
</feature>
<keyword evidence="1" id="KW-0812">Transmembrane</keyword>
<name>A0A6N8IJK2_9ACTN</name>
<dbReference type="Pfam" id="PF03354">
    <property type="entry name" value="TerL_ATPase"/>
    <property type="match status" value="1"/>
</dbReference>
<sequence length="565" mass="63939">MRIDHAAVYARAVVDGTLSAPHIDVDGADLAPRYVKLQCAEFLRMWDDEDPKYTVNRKLLRRICLILSVLRMAKGPRTGKTIYDALAGYQWLIITALLCCVHREDPTRRRYERALLEICRKNGKTFVVAVLFILLFLLEPPFSRFFSVAPDGDLAREIKKALDPLISVNDEALDGDLDVRRDWIRSKRSKTEYKPLNYSTNRMDGKEPNAFIADEIGALPTNYPIEAMRSGQLLVDMPLGFCTSTKYPTIDNPLEDEVSYAKKVLDGIIEDETCFALLYEPDDTKGWMDNDAILAQGNPLSLEIEKVWDNLIKWRAEAIAVESKRENFITKHCNIVYQGAGTESYVPIDAVMEGSEESIDFSGRSLYVGVDLAMTNDNCAVAVAFEDDDGIFADVTAFFPAERQHEKSVFEKVDYQQFINAGNAVACGGMVVDYSVIEQFVRNIERKYGGTVVSLGYDRYNAISSVQKWEEAGITCVEIKQHSSVLHPPTKLLAEKIEDGQFHYVRNKLLEINFQNARCTYDTNLNRYVNKKKSSGKVDMVVALLNAVYLLQQDIIFGDEFVCQY</sequence>
<dbReference type="GO" id="GO:0004519">
    <property type="term" value="F:endonuclease activity"/>
    <property type="evidence" value="ECO:0007669"/>
    <property type="project" value="InterPro"/>
</dbReference>
<evidence type="ECO:0000259" key="2">
    <source>
        <dbReference type="Pfam" id="PF03354"/>
    </source>
</evidence>
<dbReference type="InterPro" id="IPR046461">
    <property type="entry name" value="TerL_ATPase"/>
</dbReference>
<evidence type="ECO:0000313" key="4">
    <source>
        <dbReference type="EMBL" id="MVN14983.1"/>
    </source>
</evidence>
<accession>A0A6N8IJK2</accession>
<dbReference type="InterPro" id="IPR005021">
    <property type="entry name" value="Terminase_largesu-like"/>
</dbReference>
<keyword evidence="1" id="KW-0472">Membrane</keyword>
<proteinExistence type="predicted"/>
<evidence type="ECO:0000259" key="3">
    <source>
        <dbReference type="Pfam" id="PF20441"/>
    </source>
</evidence>
<feature type="domain" description="Terminase large subunit-like endonuclease" evidence="3">
    <location>
        <begin position="269"/>
        <end position="549"/>
    </location>
</feature>
<feature type="transmembrane region" description="Helical" evidence="1">
    <location>
        <begin position="122"/>
        <end position="138"/>
    </location>
</feature>
<evidence type="ECO:0000256" key="1">
    <source>
        <dbReference type="SAM" id="Phobius"/>
    </source>
</evidence>
<keyword evidence="5" id="KW-1185">Reference proteome</keyword>
<keyword evidence="1" id="KW-1133">Transmembrane helix</keyword>
<dbReference type="AlphaFoldDB" id="A0A6N8IJK2"/>
<dbReference type="Proteomes" id="UP000468327">
    <property type="component" value="Unassembled WGS sequence"/>
</dbReference>
<dbReference type="RefSeq" id="WP_157005061.1">
    <property type="nucleotide sequence ID" value="NZ_WPOC01000008.1"/>
</dbReference>
<dbReference type="InterPro" id="IPR027417">
    <property type="entry name" value="P-loop_NTPase"/>
</dbReference>
<dbReference type="PANTHER" id="PTHR41287">
    <property type="match status" value="1"/>
</dbReference>
<dbReference type="PANTHER" id="PTHR41287:SF1">
    <property type="entry name" value="PROTEIN YMFN"/>
    <property type="match status" value="1"/>
</dbReference>
<evidence type="ECO:0000313" key="5">
    <source>
        <dbReference type="Proteomes" id="UP000468327"/>
    </source>
</evidence>
<dbReference type="InterPro" id="IPR046462">
    <property type="entry name" value="TerL_nuclease"/>
</dbReference>
<dbReference type="EMBL" id="WPOC01000008">
    <property type="protein sequence ID" value="MVN14983.1"/>
    <property type="molecule type" value="Genomic_DNA"/>
</dbReference>
<reference evidence="4 5" key="1">
    <citation type="submission" date="2019-11" db="EMBL/GenBank/DDBJ databases">
        <title>Whole genome shotgun sequencing (WGS) data from Adlercreutzia equolifaciens ResAG-91, Eggerthella lenta MRI-F36, MRI-F37, MRI-F40, ResAG-49, ResAG-88, ResAG-121, ResAG-145, and Gordonibacter sp. ResAG-5, ResAG-26, ResAG-43, ResAG-50, ResAG-59.</title>
        <authorList>
            <person name="Stoll D.A."/>
            <person name="Danylec N."/>
            <person name="Franz C.M.A.P."/>
            <person name="Huch M."/>
        </authorList>
    </citation>
    <scope>NUCLEOTIDE SEQUENCE [LARGE SCALE GENOMIC DNA]</scope>
    <source>
        <strain evidence="4 5">ResAG-59</strain>
    </source>
</reference>
<protein>
    <submittedName>
        <fullName evidence="4">Terminase</fullName>
    </submittedName>
</protein>
<comment type="caution">
    <text evidence="4">The sequence shown here is derived from an EMBL/GenBank/DDBJ whole genome shotgun (WGS) entry which is preliminary data.</text>
</comment>
<gene>
    <name evidence="4" type="ORF">GO738_06385</name>
</gene>
<organism evidence="4 5">
    <name type="scientific">Gordonibacter urolithinfaciens</name>
    <dbReference type="NCBI Taxonomy" id="1335613"/>
    <lineage>
        <taxon>Bacteria</taxon>
        <taxon>Bacillati</taxon>
        <taxon>Actinomycetota</taxon>
        <taxon>Coriobacteriia</taxon>
        <taxon>Eggerthellales</taxon>
        <taxon>Eggerthellaceae</taxon>
        <taxon>Gordonibacter</taxon>
    </lineage>
</organism>
<dbReference type="Pfam" id="PF20441">
    <property type="entry name" value="TerL_nuclease"/>
    <property type="match status" value="1"/>
</dbReference>